<evidence type="ECO:0000256" key="14">
    <source>
        <dbReference type="ARBA" id="ARBA00031019"/>
    </source>
</evidence>
<feature type="transmembrane region" description="Helical" evidence="16">
    <location>
        <begin position="138"/>
        <end position="159"/>
    </location>
</feature>
<keyword evidence="6" id="KW-0679">Respiratory chain</keyword>
<feature type="transmembrane region" description="Helical" evidence="16">
    <location>
        <begin position="81"/>
        <end position="105"/>
    </location>
</feature>
<evidence type="ECO:0000256" key="12">
    <source>
        <dbReference type="ARBA" id="ARBA00023128"/>
    </source>
</evidence>
<feature type="transmembrane region" description="Helical" evidence="16">
    <location>
        <begin position="21"/>
        <end position="42"/>
    </location>
</feature>
<evidence type="ECO:0000256" key="1">
    <source>
        <dbReference type="ARBA" id="ARBA00004225"/>
    </source>
</evidence>
<reference evidence="17" key="1">
    <citation type="journal article" date="2010" name="Mitochondrial DNA">
        <title>Mitochondrial genomics in Orthoptera using MOSAS.</title>
        <authorList>
            <person name="Sheffield N.C."/>
            <person name="Hiatt K.D."/>
            <person name="Valentine M.C."/>
            <person name="Song H."/>
            <person name="Whiting M.F."/>
        </authorList>
    </citation>
    <scope>NUCLEOTIDE SEQUENCE</scope>
</reference>
<dbReference type="GO" id="GO:0031966">
    <property type="term" value="C:mitochondrial membrane"/>
    <property type="evidence" value="ECO:0007669"/>
    <property type="project" value="UniProtKB-SubCell"/>
</dbReference>
<evidence type="ECO:0000256" key="9">
    <source>
        <dbReference type="ARBA" id="ARBA00022982"/>
    </source>
</evidence>
<dbReference type="EC" id="7.1.1.2" evidence="3"/>
<dbReference type="PANTHER" id="PTHR11435:SF1">
    <property type="entry name" value="NADH-UBIQUINONE OXIDOREDUCTASE CHAIN 6"/>
    <property type="match status" value="1"/>
</dbReference>
<comment type="similarity">
    <text evidence="2">Belongs to the complex I subunit 6 family.</text>
</comment>
<organism evidence="17">
    <name type="scientific">Xyleus modestus</name>
    <dbReference type="NCBI Taxonomy" id="747044"/>
    <lineage>
        <taxon>Eukaryota</taxon>
        <taxon>Metazoa</taxon>
        <taxon>Ecdysozoa</taxon>
        <taxon>Arthropoda</taxon>
        <taxon>Hexapoda</taxon>
        <taxon>Insecta</taxon>
        <taxon>Pterygota</taxon>
        <taxon>Neoptera</taxon>
        <taxon>Polyneoptera</taxon>
        <taxon>Orthoptera</taxon>
        <taxon>Caelifera</taxon>
        <taxon>Acrididea</taxon>
        <taxon>Acridomorpha</taxon>
        <taxon>Acridoidea</taxon>
        <taxon>Romaleidae</taxon>
        <taxon>Romaleinae</taxon>
        <taxon>Xyleus</taxon>
    </lineage>
</organism>
<dbReference type="GeneID" id="9725905"/>
<keyword evidence="5" id="KW-0813">Transport</keyword>
<evidence type="ECO:0000256" key="6">
    <source>
        <dbReference type="ARBA" id="ARBA00022660"/>
    </source>
</evidence>
<dbReference type="InterPro" id="IPR050269">
    <property type="entry name" value="ComplexI_Subunit6"/>
</dbReference>
<evidence type="ECO:0000256" key="5">
    <source>
        <dbReference type="ARBA" id="ARBA00022448"/>
    </source>
</evidence>
<protein>
    <recommendedName>
        <fullName evidence="4">NADH-ubiquinone oxidoreductase chain 6</fullName>
        <ecNumber evidence="3">7.1.1.2</ecNumber>
    </recommendedName>
    <alternativeName>
        <fullName evidence="14">NADH dehydrogenase subunit 6</fullName>
    </alternativeName>
</protein>
<gene>
    <name evidence="17" type="primary">ND6</name>
</gene>
<evidence type="ECO:0000256" key="16">
    <source>
        <dbReference type="SAM" id="Phobius"/>
    </source>
</evidence>
<evidence type="ECO:0000256" key="2">
    <source>
        <dbReference type="ARBA" id="ARBA00005698"/>
    </source>
</evidence>
<keyword evidence="10 16" id="KW-1133">Transmembrane helix</keyword>
<keyword evidence="11" id="KW-0520">NAD</keyword>
<dbReference type="CTD" id="4541"/>
<keyword evidence="12 17" id="KW-0496">Mitochondrion</keyword>
<dbReference type="GO" id="GO:0008137">
    <property type="term" value="F:NADH dehydrogenase (ubiquinone) activity"/>
    <property type="evidence" value="ECO:0007669"/>
    <property type="project" value="UniProtKB-EC"/>
</dbReference>
<dbReference type="AlphaFoldDB" id="E0YCI4"/>
<comment type="catalytic activity">
    <reaction evidence="15">
        <text>a ubiquinone + NADH + 5 H(+)(in) = a ubiquinol + NAD(+) + 4 H(+)(out)</text>
        <dbReference type="Rhea" id="RHEA:29091"/>
        <dbReference type="Rhea" id="RHEA-COMP:9565"/>
        <dbReference type="Rhea" id="RHEA-COMP:9566"/>
        <dbReference type="ChEBI" id="CHEBI:15378"/>
        <dbReference type="ChEBI" id="CHEBI:16389"/>
        <dbReference type="ChEBI" id="CHEBI:17976"/>
        <dbReference type="ChEBI" id="CHEBI:57540"/>
        <dbReference type="ChEBI" id="CHEBI:57945"/>
        <dbReference type="EC" id="7.1.1.2"/>
    </reaction>
</comment>
<evidence type="ECO:0000256" key="4">
    <source>
        <dbReference type="ARBA" id="ARBA00021095"/>
    </source>
</evidence>
<dbReference type="EMBL" id="GU945503">
    <property type="protein sequence ID" value="ADD97019.1"/>
    <property type="molecule type" value="Genomic_DNA"/>
</dbReference>
<keyword evidence="8" id="KW-1278">Translocase</keyword>
<evidence type="ECO:0000256" key="8">
    <source>
        <dbReference type="ARBA" id="ARBA00022967"/>
    </source>
</evidence>
<evidence type="ECO:0000256" key="7">
    <source>
        <dbReference type="ARBA" id="ARBA00022692"/>
    </source>
</evidence>
<evidence type="ECO:0000256" key="11">
    <source>
        <dbReference type="ARBA" id="ARBA00023027"/>
    </source>
</evidence>
<proteinExistence type="inferred from homology"/>
<accession>E0YCI4</accession>
<feature type="transmembrane region" description="Helical" evidence="16">
    <location>
        <begin position="48"/>
        <end position="69"/>
    </location>
</feature>
<keyword evidence="9" id="KW-0249">Electron transport</keyword>
<name>E0YCI4_9ORTH</name>
<sequence>MKSLLLALSNILNIGFIKTNHPMSLLIFIILQTFLVGLTVGAVMESFWLAYILFLIFLGGMLVLFIYITSIASNENFFLKFNVLIIAFVSLTLMLIVLIITNALIMDSYCSSETVTITYKINYQEMTMSISKLYNKPTFPITLMVMIYLFLALLVVVKITNINQGPIRKIS</sequence>
<evidence type="ECO:0000256" key="10">
    <source>
        <dbReference type="ARBA" id="ARBA00022989"/>
    </source>
</evidence>
<dbReference type="RefSeq" id="YP_003875561.1">
    <property type="nucleotide sequence ID" value="NC_014490.1"/>
</dbReference>
<evidence type="ECO:0000256" key="3">
    <source>
        <dbReference type="ARBA" id="ARBA00012944"/>
    </source>
</evidence>
<geneLocation type="mitochondrion" evidence="17"/>
<evidence type="ECO:0000313" key="17">
    <source>
        <dbReference type="EMBL" id="ADD97019.1"/>
    </source>
</evidence>
<evidence type="ECO:0000256" key="15">
    <source>
        <dbReference type="ARBA" id="ARBA00049551"/>
    </source>
</evidence>
<evidence type="ECO:0000256" key="13">
    <source>
        <dbReference type="ARBA" id="ARBA00023136"/>
    </source>
</evidence>
<comment type="subcellular location">
    <subcellularLocation>
        <location evidence="1">Mitochondrion membrane</location>
        <topology evidence="1">Multi-pass membrane protein</topology>
    </subcellularLocation>
</comment>
<dbReference type="PANTHER" id="PTHR11435">
    <property type="entry name" value="NADH UBIQUINONE OXIDOREDUCTASE SUBUNIT ND6"/>
    <property type="match status" value="1"/>
</dbReference>
<keyword evidence="7 16" id="KW-0812">Transmembrane</keyword>
<keyword evidence="13 16" id="KW-0472">Membrane</keyword>